<name>A0AAV5R3R5_PICKL</name>
<comment type="subcellular location">
    <subcellularLocation>
        <location evidence="1">Nucleus</location>
    </subcellularLocation>
</comment>
<comment type="caution">
    <text evidence="9">The sequence shown here is derived from an EMBL/GenBank/DDBJ whole genome shotgun (WGS) entry which is preliminary data.</text>
</comment>
<feature type="compositionally biased region" description="Basic and acidic residues" evidence="7">
    <location>
        <begin position="292"/>
        <end position="308"/>
    </location>
</feature>
<feature type="compositionally biased region" description="Basic residues" evidence="7">
    <location>
        <begin position="412"/>
        <end position="421"/>
    </location>
</feature>
<accession>A0AAV5R3R5</accession>
<feature type="region of interest" description="Disordered" evidence="7">
    <location>
        <begin position="1"/>
        <end position="104"/>
    </location>
</feature>
<gene>
    <name evidence="9" type="ORF">DAPK24_027310</name>
</gene>
<feature type="compositionally biased region" description="Low complexity" evidence="7">
    <location>
        <begin position="692"/>
        <end position="704"/>
    </location>
</feature>
<feature type="compositionally biased region" description="Basic and acidic residues" evidence="7">
    <location>
        <begin position="372"/>
        <end position="381"/>
    </location>
</feature>
<feature type="compositionally biased region" description="Low complexity" evidence="7">
    <location>
        <begin position="355"/>
        <end position="364"/>
    </location>
</feature>
<keyword evidence="3" id="KW-0238">DNA-binding</keyword>
<dbReference type="Gene3D" id="2.60.120.10">
    <property type="entry name" value="Jelly Rolls"/>
    <property type="match status" value="1"/>
</dbReference>
<evidence type="ECO:0000256" key="3">
    <source>
        <dbReference type="ARBA" id="ARBA00023125"/>
    </source>
</evidence>
<feature type="compositionally biased region" description="Basic and acidic residues" evidence="7">
    <location>
        <begin position="707"/>
        <end position="717"/>
    </location>
</feature>
<dbReference type="InterPro" id="IPR028386">
    <property type="entry name" value="CENP-C/Mif2/cnp3"/>
</dbReference>
<dbReference type="InterPro" id="IPR025974">
    <property type="entry name" value="Mif2/CENP-C_cupin"/>
</dbReference>
<evidence type="ECO:0000313" key="10">
    <source>
        <dbReference type="Proteomes" id="UP001378960"/>
    </source>
</evidence>
<feature type="compositionally biased region" description="Acidic residues" evidence="7">
    <location>
        <begin position="746"/>
        <end position="765"/>
    </location>
</feature>
<feature type="compositionally biased region" description="Acidic residues" evidence="7">
    <location>
        <begin position="469"/>
        <end position="479"/>
    </location>
</feature>
<dbReference type="GO" id="GO:0051455">
    <property type="term" value="P:spindle attachment to meiosis I kinetochore"/>
    <property type="evidence" value="ECO:0007669"/>
    <property type="project" value="TreeGrafter"/>
</dbReference>
<evidence type="ECO:0000256" key="7">
    <source>
        <dbReference type="SAM" id="MobiDB-lite"/>
    </source>
</evidence>
<feature type="compositionally biased region" description="Basic and acidic residues" evidence="7">
    <location>
        <begin position="315"/>
        <end position="336"/>
    </location>
</feature>
<feature type="region of interest" description="Disordered" evidence="7">
    <location>
        <begin position="603"/>
        <end position="773"/>
    </location>
</feature>
<feature type="compositionally biased region" description="Basic and acidic residues" evidence="7">
    <location>
        <begin position="254"/>
        <end position="276"/>
    </location>
</feature>
<feature type="domain" description="Mif2/CENP-C cupin" evidence="8">
    <location>
        <begin position="819"/>
        <end position="905"/>
    </location>
</feature>
<sequence length="929" mass="103297">MSGYRKSDSFLSQPKVGRKTGFQVTWTPKRGPNGLEDPKEFFLSDEEFESTELNNATSPKKRLSMRFDQLKNIENQNKSPKQNALIEENTPSNENDQPISTKSPSHFETVTDIVENTINSNSNSKNTSYIENLVTPTKNKSNVPILSSSPFEEELKSMESTTAISGNTSNGIKLTKNIALNKFTKNSKFQPQNIVNASSEESDKVVHQSPEKLESEVKDVQKSADEDTTPKSNNAEPDVVPKVDSTNNDQEENALEKETDNKKDDLTVEDKRKSSDNIDVISNQSESKVVGNKKDDLIVEEKVQKIEVENNTSEKSIRIEEEEQNNKEEYPIEKQKTPKAQTSSVNIKKLNVEFSTTETSLSTPTPTPRKSKTTESAKKGKIFKIKEVTANEIFAKVASKEDQKNFDSVTSRKSRTPRKAATKYVAPVLDVSTDESSSESDNEAEKEMTPASKDKENSDGGSSENTGELSDESTDESDDDIKTIETVSITRRVVESASDNDDENDVNISKHLIEKESAPNSPMKKTPVKTAKVSKLVVPTEKKKPIKTQAKKAQLPKPHASPIRRSTRTRIPPIASWKNEKVVYKTEKINGVIVKSVDNVLHRPDNTLGVQSFSQSKKRGIAKHTESIDLSDTEPKSKKSVSKPKSTKSKPKEIVSKSVKTLNKKTSPVAVSKVEKRKLQEEETNHRKKQKTVATKPSKSSKPVKTTKRDKTPKSVEKGQPVKTQTSVTELSADEQGDDSVHSDIDAADDEDIDDEGIDDEDSDENNNTLTEWKNSKDKALTISVFEGPGTEKQIRRTVAFAPDSYKNVTLIKNDDEYFKVGTLFDQDSEFCGGGILELPSGAKKAVKSNHDTYFIFYVISGHVEVTLSRNTFVVTKGCSFEIPMGNYYQFFNTGSEMAKMMFVQSKYIVIGGVESASDMEGSVIESDY</sequence>
<dbReference type="InterPro" id="IPR011051">
    <property type="entry name" value="RmlC_Cupin_sf"/>
</dbReference>
<dbReference type="GO" id="GO:0051315">
    <property type="term" value="P:attachment of mitotic spindle microtubules to kinetochore"/>
    <property type="evidence" value="ECO:0007669"/>
    <property type="project" value="TreeGrafter"/>
</dbReference>
<evidence type="ECO:0000256" key="2">
    <source>
        <dbReference type="ARBA" id="ARBA00010291"/>
    </source>
</evidence>
<feature type="region of interest" description="Disordered" evidence="7">
    <location>
        <begin position="194"/>
        <end position="381"/>
    </location>
</feature>
<dbReference type="GO" id="GO:0051382">
    <property type="term" value="P:kinetochore assembly"/>
    <property type="evidence" value="ECO:0007669"/>
    <property type="project" value="InterPro"/>
</dbReference>
<feature type="compositionally biased region" description="Basic and acidic residues" evidence="7">
    <location>
        <begin position="201"/>
        <end position="229"/>
    </location>
</feature>
<feature type="compositionally biased region" description="Low complexity" evidence="7">
    <location>
        <begin position="561"/>
        <end position="572"/>
    </location>
</feature>
<dbReference type="Pfam" id="PF11699">
    <property type="entry name" value="CENP-C_C"/>
    <property type="match status" value="1"/>
</dbReference>
<feature type="compositionally biased region" description="Acidic residues" evidence="7">
    <location>
        <begin position="432"/>
        <end position="442"/>
    </location>
</feature>
<evidence type="ECO:0000256" key="1">
    <source>
        <dbReference type="ARBA" id="ARBA00004123"/>
    </source>
</evidence>
<evidence type="ECO:0000313" key="9">
    <source>
        <dbReference type="EMBL" id="GMM46156.1"/>
    </source>
</evidence>
<dbReference type="AlphaFoldDB" id="A0AAV5R3R5"/>
<dbReference type="InterPro" id="IPR014710">
    <property type="entry name" value="RmlC-like_jellyroll"/>
</dbReference>
<feature type="compositionally biased region" description="Basic and acidic residues" evidence="7">
    <location>
        <begin position="443"/>
        <end position="458"/>
    </location>
</feature>
<dbReference type="GO" id="GO:0005634">
    <property type="term" value="C:nucleus"/>
    <property type="evidence" value="ECO:0007669"/>
    <property type="project" value="UniProtKB-SubCell"/>
</dbReference>
<reference evidence="9 10" key="1">
    <citation type="journal article" date="2023" name="Elife">
        <title>Identification of key yeast species and microbe-microbe interactions impacting larval growth of Drosophila in the wild.</title>
        <authorList>
            <person name="Mure A."/>
            <person name="Sugiura Y."/>
            <person name="Maeda R."/>
            <person name="Honda K."/>
            <person name="Sakurai N."/>
            <person name="Takahashi Y."/>
            <person name="Watada M."/>
            <person name="Katoh T."/>
            <person name="Gotoh A."/>
            <person name="Gotoh Y."/>
            <person name="Taniguchi I."/>
            <person name="Nakamura K."/>
            <person name="Hayashi T."/>
            <person name="Katayama T."/>
            <person name="Uemura T."/>
            <person name="Hattori Y."/>
        </authorList>
    </citation>
    <scope>NUCLEOTIDE SEQUENCE [LARGE SCALE GENOMIC DNA]</scope>
    <source>
        <strain evidence="9 10">PK-24</strain>
    </source>
</reference>
<proteinExistence type="inferred from homology"/>
<dbReference type="GO" id="GO:0019237">
    <property type="term" value="F:centromeric DNA binding"/>
    <property type="evidence" value="ECO:0007669"/>
    <property type="project" value="InterPro"/>
</dbReference>
<feature type="compositionally biased region" description="Polar residues" evidence="7">
    <location>
        <begin position="89"/>
        <end position="104"/>
    </location>
</feature>
<dbReference type="FunFam" id="2.60.120.10:FF:000033">
    <property type="entry name" value="Centromere protein C 1"/>
    <property type="match status" value="1"/>
</dbReference>
<feature type="compositionally biased region" description="Polar residues" evidence="7">
    <location>
        <begin position="72"/>
        <end position="82"/>
    </location>
</feature>
<dbReference type="Proteomes" id="UP001378960">
    <property type="component" value="Unassembled WGS sequence"/>
</dbReference>
<feature type="compositionally biased region" description="Basic and acidic residues" evidence="7">
    <location>
        <begin position="673"/>
        <end position="685"/>
    </location>
</feature>
<comment type="similarity">
    <text evidence="2">Belongs to the CENP-C/MIF2 family.</text>
</comment>
<feature type="region of interest" description="Disordered" evidence="7">
    <location>
        <begin position="395"/>
        <end position="572"/>
    </location>
</feature>
<feature type="compositionally biased region" description="Basic residues" evidence="7">
    <location>
        <begin position="638"/>
        <end position="649"/>
    </location>
</feature>
<evidence type="ECO:0000256" key="5">
    <source>
        <dbReference type="ARBA" id="ARBA00057947"/>
    </source>
</evidence>
<feature type="compositionally biased region" description="Basic and acidic residues" evidence="7">
    <location>
        <begin position="623"/>
        <end position="637"/>
    </location>
</feature>
<organism evidence="9 10">
    <name type="scientific">Pichia kluyveri</name>
    <name type="common">Yeast</name>
    <dbReference type="NCBI Taxonomy" id="36015"/>
    <lineage>
        <taxon>Eukaryota</taxon>
        <taxon>Fungi</taxon>
        <taxon>Dikarya</taxon>
        <taxon>Ascomycota</taxon>
        <taxon>Saccharomycotina</taxon>
        <taxon>Pichiomycetes</taxon>
        <taxon>Pichiales</taxon>
        <taxon>Pichiaceae</taxon>
        <taxon>Pichia</taxon>
    </lineage>
</organism>
<dbReference type="PANTHER" id="PTHR16684">
    <property type="entry name" value="CENTROMERE PROTEIN C"/>
    <property type="match status" value="1"/>
</dbReference>
<dbReference type="SUPFAM" id="SSF51182">
    <property type="entry name" value="RmlC-like cupins"/>
    <property type="match status" value="1"/>
</dbReference>
<feature type="compositionally biased region" description="Polar residues" evidence="7">
    <location>
        <begin position="459"/>
        <end position="468"/>
    </location>
</feature>
<protein>
    <recommendedName>
        <fullName evidence="6">CENP-C homolog</fullName>
    </recommendedName>
</protein>
<dbReference type="PANTHER" id="PTHR16684:SF11">
    <property type="entry name" value="CENTROMERE PROTEIN C"/>
    <property type="match status" value="1"/>
</dbReference>
<evidence type="ECO:0000259" key="8">
    <source>
        <dbReference type="Pfam" id="PF11699"/>
    </source>
</evidence>
<keyword evidence="10" id="KW-1185">Reference proteome</keyword>
<comment type="function">
    <text evidence="5">Component of the kinetochore, a multiprotein complex that assembles on centromeric DNA and attaches chromosomes to spindle microtubules, mediating chromosome segregation and sister chromatid segregation during meiosis and mitosis. Component of the inner kinetochore constitutive centromere-associated network (CCAN), which serves as a structural platform for outer kinetochore assembly.</text>
</comment>
<dbReference type="GO" id="GO:0000776">
    <property type="term" value="C:kinetochore"/>
    <property type="evidence" value="ECO:0007669"/>
    <property type="project" value="InterPro"/>
</dbReference>
<evidence type="ECO:0000256" key="6">
    <source>
        <dbReference type="ARBA" id="ARBA00075033"/>
    </source>
</evidence>
<dbReference type="CDD" id="cd06993">
    <property type="entry name" value="cupin_CENP-C_C"/>
    <property type="match status" value="1"/>
</dbReference>
<keyword evidence="4" id="KW-0539">Nucleus</keyword>
<dbReference type="EMBL" id="BTGB01000003">
    <property type="protein sequence ID" value="GMM46156.1"/>
    <property type="molecule type" value="Genomic_DNA"/>
</dbReference>
<evidence type="ECO:0000256" key="4">
    <source>
        <dbReference type="ARBA" id="ARBA00023242"/>
    </source>
</evidence>